<evidence type="ECO:0000256" key="6">
    <source>
        <dbReference type="ARBA" id="ARBA00023136"/>
    </source>
</evidence>
<comment type="subcellular location">
    <subcellularLocation>
        <location evidence="1">Cell membrane</location>
        <topology evidence="1">Multi-pass membrane protein</topology>
    </subcellularLocation>
</comment>
<evidence type="ECO:0000256" key="7">
    <source>
        <dbReference type="SAM" id="Phobius"/>
    </source>
</evidence>
<name>A0A3D2X7F5_9FIRM</name>
<evidence type="ECO:0000256" key="1">
    <source>
        <dbReference type="ARBA" id="ARBA00004651"/>
    </source>
</evidence>
<dbReference type="GO" id="GO:0005886">
    <property type="term" value="C:plasma membrane"/>
    <property type="evidence" value="ECO:0007669"/>
    <property type="project" value="UniProtKB-SubCell"/>
</dbReference>
<evidence type="ECO:0000256" key="3">
    <source>
        <dbReference type="ARBA" id="ARBA00022475"/>
    </source>
</evidence>
<dbReference type="EMBL" id="DPVV01000397">
    <property type="protein sequence ID" value="HCL03080.1"/>
    <property type="molecule type" value="Genomic_DNA"/>
</dbReference>
<organism evidence="9 10">
    <name type="scientific">Lachnoclostridium phytofermentans</name>
    <dbReference type="NCBI Taxonomy" id="66219"/>
    <lineage>
        <taxon>Bacteria</taxon>
        <taxon>Bacillati</taxon>
        <taxon>Bacillota</taxon>
        <taxon>Clostridia</taxon>
        <taxon>Lachnospirales</taxon>
        <taxon>Lachnospiraceae</taxon>
    </lineage>
</organism>
<feature type="domain" description="VTT" evidence="8">
    <location>
        <begin position="33"/>
        <end position="157"/>
    </location>
</feature>
<evidence type="ECO:0000313" key="9">
    <source>
        <dbReference type="EMBL" id="HCL03080.1"/>
    </source>
</evidence>
<keyword evidence="5 7" id="KW-1133">Transmembrane helix</keyword>
<evidence type="ECO:0000259" key="8">
    <source>
        <dbReference type="Pfam" id="PF09335"/>
    </source>
</evidence>
<evidence type="ECO:0000313" key="10">
    <source>
        <dbReference type="Proteomes" id="UP000262969"/>
    </source>
</evidence>
<feature type="transmembrane region" description="Helical" evidence="7">
    <location>
        <begin position="137"/>
        <end position="159"/>
    </location>
</feature>
<keyword evidence="3" id="KW-1003">Cell membrane</keyword>
<dbReference type="PANTHER" id="PTHR42709:SF6">
    <property type="entry name" value="UNDECAPRENYL PHOSPHATE TRANSPORTER A"/>
    <property type="match status" value="1"/>
</dbReference>
<dbReference type="AlphaFoldDB" id="A0A3D2X7F5"/>
<keyword evidence="6 7" id="KW-0472">Membrane</keyword>
<keyword evidence="4 7" id="KW-0812">Transmembrane</keyword>
<evidence type="ECO:0000256" key="4">
    <source>
        <dbReference type="ARBA" id="ARBA00022692"/>
    </source>
</evidence>
<evidence type="ECO:0000256" key="5">
    <source>
        <dbReference type="ARBA" id="ARBA00022989"/>
    </source>
</evidence>
<proteinExistence type="inferred from homology"/>
<accession>A0A3D2X7F5</accession>
<dbReference type="InterPro" id="IPR051311">
    <property type="entry name" value="DedA_domain"/>
</dbReference>
<sequence>METQAIFLAIENYGLWIVFFVVLLEYLNLPGFPAGVILPFAGAWSASHCDFIVAFLVTVVAGILGSILLYYLGRFGGEKLIRFFTGKSPKLKAKMEQLNKKIESKGAYAVFISKLIPVVRTLIGIPAGALRMNLTQYIVASTLGIIIWNGALFSFGYFIGGGFTV</sequence>
<dbReference type="PANTHER" id="PTHR42709">
    <property type="entry name" value="ALKALINE PHOSPHATASE LIKE PROTEIN"/>
    <property type="match status" value="1"/>
</dbReference>
<dbReference type="Proteomes" id="UP000262969">
    <property type="component" value="Unassembled WGS sequence"/>
</dbReference>
<reference evidence="9 10" key="1">
    <citation type="journal article" date="2018" name="Nat. Biotechnol.">
        <title>A standardized bacterial taxonomy based on genome phylogeny substantially revises the tree of life.</title>
        <authorList>
            <person name="Parks D.H."/>
            <person name="Chuvochina M."/>
            <person name="Waite D.W."/>
            <person name="Rinke C."/>
            <person name="Skarshewski A."/>
            <person name="Chaumeil P.A."/>
            <person name="Hugenholtz P."/>
        </authorList>
    </citation>
    <scope>NUCLEOTIDE SEQUENCE [LARGE SCALE GENOMIC DNA]</scope>
    <source>
        <strain evidence="9">UBA11728</strain>
    </source>
</reference>
<feature type="transmembrane region" description="Helical" evidence="7">
    <location>
        <begin position="51"/>
        <end position="72"/>
    </location>
</feature>
<evidence type="ECO:0000256" key="2">
    <source>
        <dbReference type="ARBA" id="ARBA00010792"/>
    </source>
</evidence>
<comment type="caution">
    <text evidence="9">The sequence shown here is derived from an EMBL/GenBank/DDBJ whole genome shotgun (WGS) entry which is preliminary data.</text>
</comment>
<protein>
    <submittedName>
        <fullName evidence="9">Alkaline phosphatase</fullName>
    </submittedName>
</protein>
<feature type="transmembrane region" description="Helical" evidence="7">
    <location>
        <begin position="12"/>
        <end position="31"/>
    </location>
</feature>
<dbReference type="Pfam" id="PF09335">
    <property type="entry name" value="VTT_dom"/>
    <property type="match status" value="1"/>
</dbReference>
<comment type="similarity">
    <text evidence="2">Belongs to the DedA family.</text>
</comment>
<dbReference type="InterPro" id="IPR032816">
    <property type="entry name" value="VTT_dom"/>
</dbReference>
<gene>
    <name evidence="9" type="ORF">DHW61_11850</name>
</gene>